<evidence type="ECO:0000313" key="2">
    <source>
        <dbReference type="EMBL" id="KZL49853.1"/>
    </source>
</evidence>
<dbReference type="AlphaFoldDB" id="A0A161UV38"/>
<dbReference type="SUPFAM" id="SSF50346">
    <property type="entry name" value="PRC-barrel domain"/>
    <property type="match status" value="1"/>
</dbReference>
<dbReference type="EMBL" id="LWAJ01000126">
    <property type="protein sequence ID" value="KZL49853.1"/>
    <property type="molecule type" value="Genomic_DNA"/>
</dbReference>
<dbReference type="InterPro" id="IPR019060">
    <property type="entry name" value="DUF2382"/>
</dbReference>
<proteinExistence type="predicted"/>
<dbReference type="InterPro" id="IPR011033">
    <property type="entry name" value="PRC_barrel-like_sf"/>
</dbReference>
<protein>
    <recommendedName>
        <fullName evidence="1">DUF2382 domain-containing protein</fullName>
    </recommendedName>
</protein>
<comment type="caution">
    <text evidence="2">The sequence shown here is derived from an EMBL/GenBank/DDBJ whole genome shotgun (WGS) entry which is preliminary data.</text>
</comment>
<sequence>MANNLKQFHKKTNIHTLLETLKNKVRDFVVTDRQGQIVGKVKDLILDANRRLNLVISQQTNQKNRKNHGTPDVNSHRLVLLLSQKINKINNGDRCILLDIDKSEVEHMPEYLEAATSDSQITVDELTAPNMNKEMSISQIETANVAEVDDEDIVSLIEERLIADHKQHKIGEVIVRKEIETRMVQVPVRREKLIVEQVSPENKQLAEIDLRQGEIYGIEFMAGERPEGTILDGHLTVNGEFSSPKIASLLLNAIALEQKHGCQQVKITIAVTDESLQNKYQEWFDRCSQGQKPQAKK</sequence>
<dbReference type="OrthoDB" id="530231at2"/>
<accession>A0A161UV38</accession>
<organism evidence="2 3">
    <name type="scientific">Nodularia spumigena CENA596</name>
    <dbReference type="NCBI Taxonomy" id="1819295"/>
    <lineage>
        <taxon>Bacteria</taxon>
        <taxon>Bacillati</taxon>
        <taxon>Cyanobacteriota</taxon>
        <taxon>Cyanophyceae</taxon>
        <taxon>Nostocales</taxon>
        <taxon>Nodulariaceae</taxon>
        <taxon>Nodularia</taxon>
    </lineage>
</organism>
<dbReference type="GO" id="GO:0030077">
    <property type="term" value="C:plasma membrane light-harvesting complex"/>
    <property type="evidence" value="ECO:0007669"/>
    <property type="project" value="InterPro"/>
</dbReference>
<name>A0A161UV38_NODSP</name>
<reference evidence="2 3" key="1">
    <citation type="submission" date="2016-04" db="EMBL/GenBank/DDBJ databases">
        <title>Draft Genome Assembly of the Bloom-forming Cyanobacterium Nodularia spumigena Strain CENA596 in Shrimp Production Ponds.</title>
        <authorList>
            <person name="Popin R.V."/>
            <person name="Rigonato J."/>
            <person name="Abreu V.A."/>
            <person name="Andreote A.P."/>
            <person name="Silveira S.B."/>
            <person name="Odebrecht C."/>
            <person name="Fiore M.F."/>
        </authorList>
    </citation>
    <scope>NUCLEOTIDE SEQUENCE [LARGE SCALE GENOMIC DNA]</scope>
    <source>
        <strain evidence="2 3">CENA596</strain>
    </source>
</reference>
<dbReference type="Pfam" id="PF09557">
    <property type="entry name" value="DUF2382"/>
    <property type="match status" value="1"/>
</dbReference>
<feature type="domain" description="DUF2382" evidence="1">
    <location>
        <begin position="156"/>
        <end position="204"/>
    </location>
</feature>
<dbReference type="InterPro" id="IPR014747">
    <property type="entry name" value="Bac_photo_RC_H_C"/>
</dbReference>
<dbReference type="RefSeq" id="WP_063872700.1">
    <property type="nucleotide sequence ID" value="NZ_CAWMRI010000126.1"/>
</dbReference>
<evidence type="ECO:0000259" key="1">
    <source>
        <dbReference type="Pfam" id="PF09557"/>
    </source>
</evidence>
<gene>
    <name evidence="2" type="ORF">A2T98_10350</name>
</gene>
<dbReference type="GO" id="GO:0019684">
    <property type="term" value="P:photosynthesis, light reaction"/>
    <property type="evidence" value="ECO:0007669"/>
    <property type="project" value="InterPro"/>
</dbReference>
<evidence type="ECO:0000313" key="3">
    <source>
        <dbReference type="Proteomes" id="UP000076555"/>
    </source>
</evidence>
<dbReference type="Proteomes" id="UP000076555">
    <property type="component" value="Unassembled WGS sequence"/>
</dbReference>
<dbReference type="Gene3D" id="3.90.50.10">
    <property type="entry name" value="Photosynthetic Reaction Center, subunit H, domain 2"/>
    <property type="match status" value="1"/>
</dbReference>